<accession>A0A0R3SDS1</accession>
<sequence>LATAHVRDIETHVWAGYDYSLSTSHRVVNAPTSRAMSLHFSLFIICIFINAWLPVQAHNLDFLCSLFPSQTAFGPNSQALLRLTMLANPRLSALSKKNVLNVHHIIMIVTTKLPNGVDYRIPVIIVPVIEMAILMTNALILLLSGAEMDDEAHFLKTTCRGPNGEEFFVFCSTLGSFLSYVINWD</sequence>
<keyword evidence="1" id="KW-1133">Transmembrane helix</keyword>
<name>A0A0R3SDS1_HYMDI</name>
<evidence type="ECO:0000256" key="1">
    <source>
        <dbReference type="SAM" id="Phobius"/>
    </source>
</evidence>
<feature type="transmembrane region" description="Helical" evidence="1">
    <location>
        <begin position="35"/>
        <end position="53"/>
    </location>
</feature>
<feature type="transmembrane region" description="Helical" evidence="1">
    <location>
        <begin position="121"/>
        <end position="146"/>
    </location>
</feature>
<proteinExistence type="predicted"/>
<dbReference type="AlphaFoldDB" id="A0A0R3SDS1"/>
<feature type="transmembrane region" description="Helical" evidence="1">
    <location>
        <begin position="167"/>
        <end position="184"/>
    </location>
</feature>
<keyword evidence="1" id="KW-0472">Membrane</keyword>
<reference evidence="2" key="1">
    <citation type="submission" date="2017-02" db="UniProtKB">
        <authorList>
            <consortium name="WormBaseParasite"/>
        </authorList>
    </citation>
    <scope>IDENTIFICATION</scope>
</reference>
<organism evidence="2">
    <name type="scientific">Hymenolepis diminuta</name>
    <name type="common">Rat tapeworm</name>
    <dbReference type="NCBI Taxonomy" id="6216"/>
    <lineage>
        <taxon>Eukaryota</taxon>
        <taxon>Metazoa</taxon>
        <taxon>Spiralia</taxon>
        <taxon>Lophotrochozoa</taxon>
        <taxon>Platyhelminthes</taxon>
        <taxon>Cestoda</taxon>
        <taxon>Eucestoda</taxon>
        <taxon>Cyclophyllidea</taxon>
        <taxon>Hymenolepididae</taxon>
        <taxon>Hymenolepis</taxon>
    </lineage>
</organism>
<dbReference type="WBParaSite" id="HDID_0000286001-mRNA-1">
    <property type="protein sequence ID" value="HDID_0000286001-mRNA-1"/>
    <property type="gene ID" value="HDID_0000286001"/>
</dbReference>
<evidence type="ECO:0000313" key="2">
    <source>
        <dbReference type="WBParaSite" id="HDID_0000286001-mRNA-1"/>
    </source>
</evidence>
<keyword evidence="1" id="KW-0812">Transmembrane</keyword>
<protein>
    <submittedName>
        <fullName evidence="2">Ion_trans domain-containing protein</fullName>
    </submittedName>
</protein>